<dbReference type="SUPFAM" id="SSF56801">
    <property type="entry name" value="Acetyl-CoA synthetase-like"/>
    <property type="match status" value="1"/>
</dbReference>
<reference evidence="1 2" key="1">
    <citation type="submission" date="2017-04" db="EMBL/GenBank/DDBJ databases">
        <title>Comparative genome analysis of Subtercola boreus.</title>
        <authorList>
            <person name="Cho Y.-J."/>
            <person name="Cho A."/>
            <person name="Kim O.-S."/>
            <person name="Lee J.-I."/>
        </authorList>
    </citation>
    <scope>NUCLEOTIDE SEQUENCE [LARGE SCALE GENOMIC DNA]</scope>
    <source>
        <strain evidence="1 2">P28004</strain>
    </source>
</reference>
<dbReference type="AlphaFoldDB" id="A0A3E0WC84"/>
<dbReference type="GO" id="GO:0044550">
    <property type="term" value="P:secondary metabolite biosynthetic process"/>
    <property type="evidence" value="ECO:0007669"/>
    <property type="project" value="TreeGrafter"/>
</dbReference>
<proteinExistence type="predicted"/>
<evidence type="ECO:0000313" key="2">
    <source>
        <dbReference type="Proteomes" id="UP000257080"/>
    </source>
</evidence>
<dbReference type="GO" id="GO:0005737">
    <property type="term" value="C:cytoplasm"/>
    <property type="evidence" value="ECO:0007669"/>
    <property type="project" value="TreeGrafter"/>
</dbReference>
<dbReference type="PANTHER" id="PTHR45527:SF1">
    <property type="entry name" value="FATTY ACID SYNTHASE"/>
    <property type="match status" value="1"/>
</dbReference>
<dbReference type="GO" id="GO:0043041">
    <property type="term" value="P:amino acid activation for nonribosomal peptide biosynthetic process"/>
    <property type="evidence" value="ECO:0007669"/>
    <property type="project" value="TreeGrafter"/>
</dbReference>
<sequence length="210" mass="23172">MTQQSKIEVGWDTGMSSSSTSPALARLVPMEVEVSLDSLFDEICKSVESERELVANNATYPLDLLNRYPQLSGNQQLQATQPWPIAVSVIAGQQEKRVESFAGAASLGSLTLEIREWDGSVRWIYDSAVFDSSEVKFVARQFSALAGAGCSPENRLMPVGRIDLVGPDERRLLVEEWNDTVVPFAEEACIHEMFEAQAERSPDAVALVYE</sequence>
<dbReference type="Gene3D" id="3.30.559.30">
    <property type="entry name" value="Nonribosomal peptide synthetase, condensation domain"/>
    <property type="match status" value="1"/>
</dbReference>
<dbReference type="Proteomes" id="UP000257080">
    <property type="component" value="Unassembled WGS sequence"/>
</dbReference>
<evidence type="ECO:0008006" key="3">
    <source>
        <dbReference type="Google" id="ProtNLM"/>
    </source>
</evidence>
<dbReference type="PANTHER" id="PTHR45527">
    <property type="entry name" value="NONRIBOSOMAL PEPTIDE SYNTHETASE"/>
    <property type="match status" value="1"/>
</dbReference>
<evidence type="ECO:0000313" key="1">
    <source>
        <dbReference type="EMBL" id="RFA27155.1"/>
    </source>
</evidence>
<organism evidence="1 2">
    <name type="scientific">Subtercola boreus</name>
    <dbReference type="NCBI Taxonomy" id="120213"/>
    <lineage>
        <taxon>Bacteria</taxon>
        <taxon>Bacillati</taxon>
        <taxon>Actinomycetota</taxon>
        <taxon>Actinomycetes</taxon>
        <taxon>Micrococcales</taxon>
        <taxon>Microbacteriaceae</taxon>
        <taxon>Subtercola</taxon>
    </lineage>
</organism>
<protein>
    <recommendedName>
        <fullName evidence="3">Condensation domain-containing protein</fullName>
    </recommendedName>
</protein>
<comment type="caution">
    <text evidence="1">The sequence shown here is derived from an EMBL/GenBank/DDBJ whole genome shotgun (WGS) entry which is preliminary data.</text>
</comment>
<dbReference type="GO" id="GO:0031177">
    <property type="term" value="F:phosphopantetheine binding"/>
    <property type="evidence" value="ECO:0007669"/>
    <property type="project" value="TreeGrafter"/>
</dbReference>
<gene>
    <name evidence="1" type="ORF">B7R25_08865</name>
</gene>
<dbReference type="EMBL" id="NBXE01000020">
    <property type="protein sequence ID" value="RFA27155.1"/>
    <property type="molecule type" value="Genomic_DNA"/>
</dbReference>
<feature type="non-terminal residue" evidence="1">
    <location>
        <position position="210"/>
    </location>
</feature>
<name>A0A3E0WC84_9MICO</name>
<accession>A0A3E0WC84</accession>